<protein>
    <submittedName>
        <fullName evidence="1">LytR family transcriptional regulator</fullName>
    </submittedName>
</protein>
<organism evidence="1 2">
    <name type="scientific">Petralouisia muris</name>
    <dbReference type="NCBI Taxonomy" id="3032872"/>
    <lineage>
        <taxon>Bacteria</taxon>
        <taxon>Bacillati</taxon>
        <taxon>Bacillota</taxon>
        <taxon>Clostridia</taxon>
        <taxon>Lachnospirales</taxon>
        <taxon>Lachnospiraceae</taxon>
        <taxon>Petralouisia</taxon>
    </lineage>
</organism>
<comment type="caution">
    <text evidence="1">The sequence shown here is derived from an EMBL/GenBank/DDBJ whole genome shotgun (WGS) entry which is preliminary data.</text>
</comment>
<accession>A0AC61RY58</accession>
<keyword evidence="2" id="KW-1185">Reference proteome</keyword>
<proteinExistence type="predicted"/>
<reference evidence="1" key="1">
    <citation type="submission" date="2019-04" db="EMBL/GenBank/DDBJ databases">
        <title>Microbes associate with the intestines of laboratory mice.</title>
        <authorList>
            <person name="Navarre W."/>
            <person name="Wong E."/>
            <person name="Huang K."/>
            <person name="Tropini C."/>
            <person name="Ng K."/>
            <person name="Yu B."/>
        </authorList>
    </citation>
    <scope>NUCLEOTIDE SEQUENCE</scope>
    <source>
        <strain evidence="1">NM01_1-7b</strain>
    </source>
</reference>
<dbReference type="EMBL" id="SRYA01000014">
    <property type="protein sequence ID" value="TGY96602.1"/>
    <property type="molecule type" value="Genomic_DNA"/>
</dbReference>
<evidence type="ECO:0000313" key="2">
    <source>
        <dbReference type="Proteomes" id="UP000304953"/>
    </source>
</evidence>
<sequence length="360" mass="39656">MARNTGNQAEYGRKKKKKTNRKKRQQRKIILVILAVILALFGLVAAYVWSKYGKMGRIDIKDKDVKINDLSVDTQKTLEGYDNIALFGLDNRSTGNFERGNSDTIIVVSVNKKSGEIRMASVYRDTYLDIGDNNFRKANAAYANGGPKQAIEMLNKNLDLDITDYVSVDFSALVDAIDALGGIELDITAEEAEWLNGYIVETNEVTGHNSGPVSPGENVHVDGVQATSYARIRYVGLDYQRTERQRTVITKMFEKAKQCDLMTLNALLDKMLPQISTSLSMTELLGLAGNVTKYHMGENTGFPFEKVTPGNVGSAGDAVVPVNLAENVAQLHLFLYDNEAYTPSETVQSVSAAIQSNTGY</sequence>
<evidence type="ECO:0000313" key="1">
    <source>
        <dbReference type="EMBL" id="TGY96602.1"/>
    </source>
</evidence>
<dbReference type="Proteomes" id="UP000304953">
    <property type="component" value="Unassembled WGS sequence"/>
</dbReference>
<gene>
    <name evidence="1" type="ORF">E5329_08535</name>
</gene>
<name>A0AC61RY58_9FIRM</name>